<dbReference type="FunFam" id="2.40.70.10:FF:000149">
    <property type="entry name" value="Uncharacterized protein"/>
    <property type="match status" value="1"/>
</dbReference>
<evidence type="ECO:0000256" key="7">
    <source>
        <dbReference type="PIRSR" id="PIRSR601461-1"/>
    </source>
</evidence>
<dbReference type="PRINTS" id="PR00792">
    <property type="entry name" value="PEPSIN"/>
</dbReference>
<evidence type="ECO:0000313" key="12">
    <source>
        <dbReference type="EMBL" id="CAG9863992.1"/>
    </source>
</evidence>
<proteinExistence type="inferred from homology"/>
<feature type="domain" description="Peptidase A1" evidence="11">
    <location>
        <begin position="65"/>
        <end position="378"/>
    </location>
</feature>
<keyword evidence="10" id="KW-0732">Signal</keyword>
<keyword evidence="13" id="KW-1185">Reference proteome</keyword>
<dbReference type="OrthoDB" id="771136at2759"/>
<feature type="active site" evidence="7">
    <location>
        <position position="269"/>
    </location>
</feature>
<dbReference type="Pfam" id="PF00026">
    <property type="entry name" value="Asp"/>
    <property type="match status" value="1"/>
</dbReference>
<keyword evidence="4 9" id="KW-0378">Hydrolase</keyword>
<dbReference type="Proteomes" id="UP001153712">
    <property type="component" value="Chromosome 7"/>
</dbReference>
<dbReference type="InterPro" id="IPR021109">
    <property type="entry name" value="Peptidase_aspartic_dom_sf"/>
</dbReference>
<dbReference type="PANTHER" id="PTHR47966:SF51">
    <property type="entry name" value="BETA-SITE APP-CLEAVING ENZYME, ISOFORM A-RELATED"/>
    <property type="match status" value="1"/>
</dbReference>
<dbReference type="PROSITE" id="PS00141">
    <property type="entry name" value="ASP_PROTEASE"/>
    <property type="match status" value="2"/>
</dbReference>
<dbReference type="InterPro" id="IPR012848">
    <property type="entry name" value="Aspartic_peptidase_N"/>
</dbReference>
<feature type="chain" id="PRO_5040469023" description="Peptidase A1 domain-containing protein" evidence="10">
    <location>
        <begin position="18"/>
        <end position="381"/>
    </location>
</feature>
<dbReference type="InterPro" id="IPR033121">
    <property type="entry name" value="PEPTIDASE_A1"/>
</dbReference>
<keyword evidence="6" id="KW-0325">Glycoprotein</keyword>
<dbReference type="GO" id="GO:0004190">
    <property type="term" value="F:aspartic-type endopeptidase activity"/>
    <property type="evidence" value="ECO:0007669"/>
    <property type="project" value="UniProtKB-KW"/>
</dbReference>
<name>A0A9N9TXU1_PHYSR</name>
<dbReference type="PANTHER" id="PTHR47966">
    <property type="entry name" value="BETA-SITE APP-CLEAVING ENZYME, ISOFORM A-RELATED"/>
    <property type="match status" value="1"/>
</dbReference>
<evidence type="ECO:0000256" key="9">
    <source>
        <dbReference type="RuleBase" id="RU000454"/>
    </source>
</evidence>
<dbReference type="Gene3D" id="2.40.70.10">
    <property type="entry name" value="Acid Proteases"/>
    <property type="match status" value="2"/>
</dbReference>
<feature type="disulfide bond" evidence="8">
    <location>
        <begin position="96"/>
        <end position="103"/>
    </location>
</feature>
<gene>
    <name evidence="12" type="ORF">PHYEVI_LOCUS10261</name>
</gene>
<evidence type="ECO:0000256" key="6">
    <source>
        <dbReference type="ARBA" id="ARBA00023180"/>
    </source>
</evidence>
<evidence type="ECO:0000256" key="8">
    <source>
        <dbReference type="PIRSR" id="PIRSR601461-2"/>
    </source>
</evidence>
<dbReference type="InterPro" id="IPR001461">
    <property type="entry name" value="Aspartic_peptidase_A1"/>
</dbReference>
<dbReference type="Gene3D" id="6.10.140.60">
    <property type="match status" value="1"/>
</dbReference>
<dbReference type="Gene3D" id="2.60.40.1960">
    <property type="match status" value="1"/>
</dbReference>
<evidence type="ECO:0000313" key="13">
    <source>
        <dbReference type="Proteomes" id="UP001153712"/>
    </source>
</evidence>
<dbReference type="InterPro" id="IPR001969">
    <property type="entry name" value="Aspartic_peptidase_AS"/>
</dbReference>
<keyword evidence="2 9" id="KW-0645">Protease</keyword>
<reference evidence="12" key="1">
    <citation type="submission" date="2022-01" db="EMBL/GenBank/DDBJ databases">
        <authorList>
            <person name="King R."/>
        </authorList>
    </citation>
    <scope>NUCLEOTIDE SEQUENCE</scope>
</reference>
<comment type="similarity">
    <text evidence="1 9">Belongs to the peptidase A1 family.</text>
</comment>
<evidence type="ECO:0000256" key="2">
    <source>
        <dbReference type="ARBA" id="ARBA00022670"/>
    </source>
</evidence>
<organism evidence="12 13">
    <name type="scientific">Phyllotreta striolata</name>
    <name type="common">Striped flea beetle</name>
    <name type="synonym">Crioceris striolata</name>
    <dbReference type="NCBI Taxonomy" id="444603"/>
    <lineage>
        <taxon>Eukaryota</taxon>
        <taxon>Metazoa</taxon>
        <taxon>Ecdysozoa</taxon>
        <taxon>Arthropoda</taxon>
        <taxon>Hexapoda</taxon>
        <taxon>Insecta</taxon>
        <taxon>Pterygota</taxon>
        <taxon>Neoptera</taxon>
        <taxon>Endopterygota</taxon>
        <taxon>Coleoptera</taxon>
        <taxon>Polyphaga</taxon>
        <taxon>Cucujiformia</taxon>
        <taxon>Chrysomeloidea</taxon>
        <taxon>Chrysomelidae</taxon>
        <taxon>Galerucinae</taxon>
        <taxon>Alticini</taxon>
        <taxon>Phyllotreta</taxon>
    </lineage>
</organism>
<dbReference type="PROSITE" id="PS51767">
    <property type="entry name" value="PEPTIDASE_A1"/>
    <property type="match status" value="1"/>
</dbReference>
<sequence>MFAKVFTILACLALVQSEFIRVPLKKVKSARQTLGEAGLQQKRQSLLAKYQSGDVILKNYEDAQYYGEISIGTPPQNFNVVFDTGSSNLWVPSKKCGILDLACLFHNKYDSTKSSTYKANDTKFAIEYGSGALSGFVSSDNVDVGGITVTGQLFAEATSEPGAAFLAGKFDGILGLGYDTISVNNMPTVFGNLFAQHTDLTPAFSFYLDRNPDGQTGGELTIGGADPQYYKGEFTYIPVTRQAYWQVQMDKINIGSSAFCADSCDAIVDTGTSLLVGPSDEIDGINEAIGATMDTFVGAYTVDCDRLSSLPDIDFVLNGKTFTLKGEDYILKYNDGEGIVCLSGFEGSDQSDFWILGDVFIGKYYTQFDLENNRVGFAELK</sequence>
<dbReference type="AlphaFoldDB" id="A0A9N9TXU1"/>
<evidence type="ECO:0000259" key="11">
    <source>
        <dbReference type="PROSITE" id="PS51767"/>
    </source>
</evidence>
<keyword evidence="5 8" id="KW-1015">Disulfide bond</keyword>
<dbReference type="GO" id="GO:0006508">
    <property type="term" value="P:proteolysis"/>
    <property type="evidence" value="ECO:0007669"/>
    <property type="project" value="UniProtKB-KW"/>
</dbReference>
<dbReference type="FunFam" id="2.40.70.10:FF:000002">
    <property type="entry name" value="Vacuolar aspartic proteinase"/>
    <property type="match status" value="1"/>
</dbReference>
<feature type="active site" evidence="7">
    <location>
        <position position="83"/>
    </location>
</feature>
<dbReference type="EMBL" id="OU900100">
    <property type="protein sequence ID" value="CAG9863992.1"/>
    <property type="molecule type" value="Genomic_DNA"/>
</dbReference>
<protein>
    <recommendedName>
        <fullName evidence="11">Peptidase A1 domain-containing protein</fullName>
    </recommendedName>
</protein>
<evidence type="ECO:0000256" key="3">
    <source>
        <dbReference type="ARBA" id="ARBA00022750"/>
    </source>
</evidence>
<evidence type="ECO:0000256" key="4">
    <source>
        <dbReference type="ARBA" id="ARBA00022801"/>
    </source>
</evidence>
<dbReference type="Pfam" id="PF07966">
    <property type="entry name" value="A1_Propeptide"/>
    <property type="match status" value="1"/>
</dbReference>
<evidence type="ECO:0000256" key="1">
    <source>
        <dbReference type="ARBA" id="ARBA00007447"/>
    </source>
</evidence>
<dbReference type="SUPFAM" id="SSF50630">
    <property type="entry name" value="Acid proteases"/>
    <property type="match status" value="1"/>
</dbReference>
<keyword evidence="3 9" id="KW-0064">Aspartyl protease</keyword>
<evidence type="ECO:0000256" key="10">
    <source>
        <dbReference type="SAM" id="SignalP"/>
    </source>
</evidence>
<evidence type="ECO:0000256" key="5">
    <source>
        <dbReference type="ARBA" id="ARBA00023157"/>
    </source>
</evidence>
<feature type="signal peptide" evidence="10">
    <location>
        <begin position="1"/>
        <end position="17"/>
    </location>
</feature>
<feature type="disulfide bond" evidence="8">
    <location>
        <begin position="260"/>
        <end position="264"/>
    </location>
</feature>
<accession>A0A9N9TXU1</accession>